<dbReference type="AlphaFoldDB" id="A0A8C7AIE5"/>
<keyword evidence="2" id="KW-1185">Reference proteome</keyword>
<evidence type="ECO:0000313" key="1">
    <source>
        <dbReference type="Ensembl" id="ENSNVIP00000004962.1"/>
    </source>
</evidence>
<name>A0A8C7AIE5_NEOVI</name>
<evidence type="ECO:0008006" key="3">
    <source>
        <dbReference type="Google" id="ProtNLM"/>
    </source>
</evidence>
<organism evidence="1 2">
    <name type="scientific">Neovison vison</name>
    <name type="common">American mink</name>
    <name type="synonym">Mustela vison</name>
    <dbReference type="NCBI Taxonomy" id="452646"/>
    <lineage>
        <taxon>Eukaryota</taxon>
        <taxon>Metazoa</taxon>
        <taxon>Chordata</taxon>
        <taxon>Craniata</taxon>
        <taxon>Vertebrata</taxon>
        <taxon>Euteleostomi</taxon>
        <taxon>Mammalia</taxon>
        <taxon>Eutheria</taxon>
        <taxon>Laurasiatheria</taxon>
        <taxon>Carnivora</taxon>
        <taxon>Caniformia</taxon>
        <taxon>Musteloidea</taxon>
        <taxon>Mustelidae</taxon>
        <taxon>Mustelinae</taxon>
        <taxon>Neogale</taxon>
    </lineage>
</organism>
<dbReference type="SUPFAM" id="SSF47473">
    <property type="entry name" value="EF-hand"/>
    <property type="match status" value="1"/>
</dbReference>
<sequence length="74" mass="8351">MAPILLPRPWASPARGAAQSDQSSLWHVFQRVDKDRSGVILDNKLQQALSNEIWTPFNQLTFPFCLGKTNEALK</sequence>
<reference evidence="1" key="2">
    <citation type="submission" date="2025-09" db="UniProtKB">
        <authorList>
            <consortium name="Ensembl"/>
        </authorList>
    </citation>
    <scope>IDENTIFICATION</scope>
</reference>
<dbReference type="Ensembl" id="ENSNVIT00000005856.1">
    <property type="protein sequence ID" value="ENSNVIP00000004962.1"/>
    <property type="gene ID" value="ENSNVIG00000004010.1"/>
</dbReference>
<accession>A0A8C7AIE5</accession>
<evidence type="ECO:0000313" key="2">
    <source>
        <dbReference type="Proteomes" id="UP000694425"/>
    </source>
</evidence>
<dbReference type="Proteomes" id="UP000694425">
    <property type="component" value="Unplaced"/>
</dbReference>
<dbReference type="GeneTree" id="ENSGT00960000188468"/>
<protein>
    <recommendedName>
        <fullName evidence="3">EF-hand domain-containing protein</fullName>
    </recommendedName>
</protein>
<dbReference type="InterPro" id="IPR011992">
    <property type="entry name" value="EF-hand-dom_pair"/>
</dbReference>
<reference evidence="1" key="1">
    <citation type="submission" date="2025-08" db="UniProtKB">
        <authorList>
            <consortium name="Ensembl"/>
        </authorList>
    </citation>
    <scope>IDENTIFICATION</scope>
</reference>
<proteinExistence type="predicted"/>